<proteinExistence type="predicted"/>
<evidence type="ECO:0000313" key="7">
    <source>
        <dbReference type="EMBL" id="QCO55646.1"/>
    </source>
</evidence>
<keyword evidence="8" id="KW-1185">Reference proteome</keyword>
<evidence type="ECO:0000256" key="5">
    <source>
        <dbReference type="SAM" id="SignalP"/>
    </source>
</evidence>
<dbReference type="GO" id="GO:0009055">
    <property type="term" value="F:electron transfer activity"/>
    <property type="evidence" value="ECO:0007669"/>
    <property type="project" value="InterPro"/>
</dbReference>
<dbReference type="SUPFAM" id="SSF46626">
    <property type="entry name" value="Cytochrome c"/>
    <property type="match status" value="1"/>
</dbReference>
<protein>
    <submittedName>
        <fullName evidence="7">Sulfur oxidation c-type cytochrome SoxX</fullName>
    </submittedName>
</protein>
<dbReference type="EMBL" id="CP039964">
    <property type="protein sequence ID" value="QCO55646.1"/>
    <property type="molecule type" value="Genomic_DNA"/>
</dbReference>
<dbReference type="Pfam" id="PF00034">
    <property type="entry name" value="Cytochrom_C"/>
    <property type="match status" value="1"/>
</dbReference>
<accession>A0A4P8EFK0</accession>
<organism evidence="7 8">
    <name type="scientific">Pseudorhodobacter turbinis</name>
    <dbReference type="NCBI Taxonomy" id="2500533"/>
    <lineage>
        <taxon>Bacteria</taxon>
        <taxon>Pseudomonadati</taxon>
        <taxon>Pseudomonadota</taxon>
        <taxon>Alphaproteobacteria</taxon>
        <taxon>Rhodobacterales</taxon>
        <taxon>Paracoccaceae</taxon>
        <taxon>Pseudorhodobacter</taxon>
    </lineage>
</organism>
<dbReference type="InterPro" id="IPR030999">
    <property type="entry name" value="Thiosulf_SoxX"/>
</dbReference>
<dbReference type="NCBIfam" id="TIGR04485">
    <property type="entry name" value="thiosulf_SoxX"/>
    <property type="match status" value="1"/>
</dbReference>
<dbReference type="PROSITE" id="PS51007">
    <property type="entry name" value="CYTC"/>
    <property type="match status" value="1"/>
</dbReference>
<evidence type="ECO:0000256" key="4">
    <source>
        <dbReference type="PROSITE-ProRule" id="PRU00433"/>
    </source>
</evidence>
<dbReference type="AlphaFoldDB" id="A0A4P8EFK0"/>
<evidence type="ECO:0000313" key="8">
    <source>
        <dbReference type="Proteomes" id="UP000298631"/>
    </source>
</evidence>
<evidence type="ECO:0000256" key="3">
    <source>
        <dbReference type="ARBA" id="ARBA00023004"/>
    </source>
</evidence>
<name>A0A4P8EFK0_9RHOB</name>
<dbReference type="GO" id="GO:0020037">
    <property type="term" value="F:heme binding"/>
    <property type="evidence" value="ECO:0007669"/>
    <property type="project" value="InterPro"/>
</dbReference>
<dbReference type="KEGG" id="pseb:EOK75_07785"/>
<keyword evidence="5" id="KW-0732">Signal</keyword>
<evidence type="ECO:0000256" key="1">
    <source>
        <dbReference type="ARBA" id="ARBA00022617"/>
    </source>
</evidence>
<reference evidence="7 8" key="1">
    <citation type="submission" date="2019-05" db="EMBL/GenBank/DDBJ databases">
        <title>Pseudorhodobacter turbinis sp. nov., isolated from the gut of the Korean turban shell.</title>
        <authorList>
            <person name="Jeong Y.-S."/>
            <person name="Kang W.-R."/>
            <person name="Bae J.-W."/>
        </authorList>
    </citation>
    <scope>NUCLEOTIDE SEQUENCE [LARGE SCALE GENOMIC DNA]</scope>
    <source>
        <strain evidence="7 8">S12M18</strain>
    </source>
</reference>
<dbReference type="OrthoDB" id="9793634at2"/>
<evidence type="ECO:0000256" key="2">
    <source>
        <dbReference type="ARBA" id="ARBA00022723"/>
    </source>
</evidence>
<keyword evidence="2 4" id="KW-0479">Metal-binding</keyword>
<dbReference type="Gene3D" id="1.10.760.10">
    <property type="entry name" value="Cytochrome c-like domain"/>
    <property type="match status" value="1"/>
</dbReference>
<dbReference type="InterPro" id="IPR036909">
    <property type="entry name" value="Cyt_c-like_dom_sf"/>
</dbReference>
<dbReference type="Proteomes" id="UP000298631">
    <property type="component" value="Chromosome"/>
</dbReference>
<dbReference type="RefSeq" id="WP_137193380.1">
    <property type="nucleotide sequence ID" value="NZ_CP039964.1"/>
</dbReference>
<evidence type="ECO:0000259" key="6">
    <source>
        <dbReference type="PROSITE" id="PS51007"/>
    </source>
</evidence>
<feature type="signal peptide" evidence="5">
    <location>
        <begin position="1"/>
        <end position="21"/>
    </location>
</feature>
<keyword evidence="3 4" id="KW-0408">Iron</keyword>
<gene>
    <name evidence="7" type="primary">soxX</name>
    <name evidence="7" type="ORF">EOK75_07785</name>
</gene>
<dbReference type="GO" id="GO:0046872">
    <property type="term" value="F:metal ion binding"/>
    <property type="evidence" value="ECO:0007669"/>
    <property type="project" value="UniProtKB-KW"/>
</dbReference>
<sequence>MKRQIIFGMVAAAFCAGAAMAETGPANVEYTDGAITQSLSGTPGNPEEGKVVFSTASLGNCVACHAAEITKDLPFPGDVGPALDGAADRWTEAELRGLVSNAKMTFEGTVMPAFYKSSGYIRPGNNYTGKAGTEPLAPILNAQQVEDVVAFLLTFKE</sequence>
<feature type="chain" id="PRO_5020326344" evidence="5">
    <location>
        <begin position="22"/>
        <end position="157"/>
    </location>
</feature>
<feature type="domain" description="Cytochrome c" evidence="6">
    <location>
        <begin position="44"/>
        <end position="156"/>
    </location>
</feature>
<dbReference type="InterPro" id="IPR009056">
    <property type="entry name" value="Cyt_c-like_dom"/>
</dbReference>
<keyword evidence="1 4" id="KW-0349">Heme</keyword>